<dbReference type="AlphaFoldDB" id="A0A7X2ZDH2"/>
<dbReference type="RefSeq" id="WP_155615083.1">
    <property type="nucleotide sequence ID" value="NZ_JARTHJ010000115.1"/>
</dbReference>
<accession>A0A7X2ZDH2</accession>
<dbReference type="Proteomes" id="UP000450917">
    <property type="component" value="Unassembled WGS sequence"/>
</dbReference>
<feature type="transmembrane region" description="Helical" evidence="1">
    <location>
        <begin position="30"/>
        <end position="48"/>
    </location>
</feature>
<reference evidence="2 3" key="1">
    <citation type="submission" date="2019-11" db="EMBL/GenBank/DDBJ databases">
        <title>Draft genome sequences of five Paenibacillus species of dairy origin.</title>
        <authorList>
            <person name="Olajide A.M."/>
            <person name="Chen S."/>
            <person name="Lapointe G."/>
        </authorList>
    </citation>
    <scope>NUCLEOTIDE SEQUENCE [LARGE SCALE GENOMIC DNA]</scope>
    <source>
        <strain evidence="2 3">2CS3</strain>
    </source>
</reference>
<gene>
    <name evidence="2" type="ORF">GNP93_16225</name>
</gene>
<evidence type="ECO:0000256" key="1">
    <source>
        <dbReference type="SAM" id="Phobius"/>
    </source>
</evidence>
<sequence length="56" mass="6166">MMRPAVLCLLGIVCLLSGMAARNLWTWSPLVGWALALIFIFGAIFTAVKNNKSTRK</sequence>
<keyword evidence="1" id="KW-0472">Membrane</keyword>
<keyword evidence="1" id="KW-1133">Transmembrane helix</keyword>
<keyword evidence="1" id="KW-0812">Transmembrane</keyword>
<proteinExistence type="predicted"/>
<evidence type="ECO:0000313" key="2">
    <source>
        <dbReference type="EMBL" id="MUG72218.1"/>
    </source>
</evidence>
<organism evidence="2 3">
    <name type="scientific">Paenibacillus validus</name>
    <dbReference type="NCBI Taxonomy" id="44253"/>
    <lineage>
        <taxon>Bacteria</taxon>
        <taxon>Bacillati</taxon>
        <taxon>Bacillota</taxon>
        <taxon>Bacilli</taxon>
        <taxon>Bacillales</taxon>
        <taxon>Paenibacillaceae</taxon>
        <taxon>Paenibacillus</taxon>
    </lineage>
</organism>
<protein>
    <submittedName>
        <fullName evidence="2">Uncharacterized protein</fullName>
    </submittedName>
</protein>
<name>A0A7X2ZDH2_9BACL</name>
<comment type="caution">
    <text evidence="2">The sequence shown here is derived from an EMBL/GenBank/DDBJ whole genome shotgun (WGS) entry which is preliminary data.</text>
</comment>
<dbReference type="EMBL" id="WNZX01000013">
    <property type="protein sequence ID" value="MUG72218.1"/>
    <property type="molecule type" value="Genomic_DNA"/>
</dbReference>
<keyword evidence="3" id="KW-1185">Reference proteome</keyword>
<evidence type="ECO:0000313" key="3">
    <source>
        <dbReference type="Proteomes" id="UP000450917"/>
    </source>
</evidence>